<reference evidence="6" key="2">
    <citation type="submission" date="2023-06" db="EMBL/GenBank/DDBJ databases">
        <authorList>
            <person name="Ma L."/>
            <person name="Liu K.-W."/>
            <person name="Li Z."/>
            <person name="Hsiao Y.-Y."/>
            <person name="Qi Y."/>
            <person name="Fu T."/>
            <person name="Tang G."/>
            <person name="Zhang D."/>
            <person name="Sun W.-H."/>
            <person name="Liu D.-K."/>
            <person name="Li Y."/>
            <person name="Chen G.-Z."/>
            <person name="Liu X.-D."/>
            <person name="Liao X.-Y."/>
            <person name="Jiang Y.-T."/>
            <person name="Yu X."/>
            <person name="Hao Y."/>
            <person name="Huang J."/>
            <person name="Zhao X.-W."/>
            <person name="Ke S."/>
            <person name="Chen Y.-Y."/>
            <person name="Wu W.-L."/>
            <person name="Hsu J.-L."/>
            <person name="Lin Y.-F."/>
            <person name="Huang M.-D."/>
            <person name="Li C.-Y."/>
            <person name="Huang L."/>
            <person name="Wang Z.-W."/>
            <person name="Zhao X."/>
            <person name="Zhong W.-Y."/>
            <person name="Peng D.-H."/>
            <person name="Ahmad S."/>
            <person name="Lan S."/>
            <person name="Zhang J.-S."/>
            <person name="Tsai W.-C."/>
            <person name="Van De Peer Y."/>
            <person name="Liu Z.-J."/>
        </authorList>
    </citation>
    <scope>NUCLEOTIDE SEQUENCE</scope>
    <source>
        <strain evidence="6">CP</strain>
        <tissue evidence="6">Leaves</tissue>
    </source>
</reference>
<dbReference type="Proteomes" id="UP001180020">
    <property type="component" value="Unassembled WGS sequence"/>
</dbReference>
<protein>
    <recommendedName>
        <fullName evidence="5">BED-type domain-containing protein</fullName>
    </recommendedName>
</protein>
<dbReference type="Pfam" id="PF02892">
    <property type="entry name" value="zf-BED"/>
    <property type="match status" value="1"/>
</dbReference>
<evidence type="ECO:0000256" key="2">
    <source>
        <dbReference type="ARBA" id="ARBA00022771"/>
    </source>
</evidence>
<accession>A0AAV9DL33</accession>
<comment type="caution">
    <text evidence="6">The sequence shown here is derived from an EMBL/GenBank/DDBJ whole genome shotgun (WGS) entry which is preliminary data.</text>
</comment>
<evidence type="ECO:0000313" key="7">
    <source>
        <dbReference type="Proteomes" id="UP001180020"/>
    </source>
</evidence>
<organism evidence="6 7">
    <name type="scientific">Acorus calamus</name>
    <name type="common">Sweet flag</name>
    <dbReference type="NCBI Taxonomy" id="4465"/>
    <lineage>
        <taxon>Eukaryota</taxon>
        <taxon>Viridiplantae</taxon>
        <taxon>Streptophyta</taxon>
        <taxon>Embryophyta</taxon>
        <taxon>Tracheophyta</taxon>
        <taxon>Spermatophyta</taxon>
        <taxon>Magnoliopsida</taxon>
        <taxon>Liliopsida</taxon>
        <taxon>Acoraceae</taxon>
        <taxon>Acorus</taxon>
    </lineage>
</organism>
<evidence type="ECO:0000259" key="5">
    <source>
        <dbReference type="PROSITE" id="PS50808"/>
    </source>
</evidence>
<dbReference type="EMBL" id="JAUJYO010000012">
    <property type="protein sequence ID" value="KAK1301616.1"/>
    <property type="molecule type" value="Genomic_DNA"/>
</dbReference>
<dbReference type="GO" id="GO:0003677">
    <property type="term" value="F:DNA binding"/>
    <property type="evidence" value="ECO:0007669"/>
    <property type="project" value="InterPro"/>
</dbReference>
<keyword evidence="7" id="KW-1185">Reference proteome</keyword>
<keyword evidence="1" id="KW-0479">Metal-binding</keyword>
<sequence>MGWRVQSRGPRKEQRLFSSMDKVTLIPTSESGSLSPPCTPPGSNDPGWRYGYLTNKSDTNSVTCRLCSKLIKGGINRLKRHLAHIQGNVAPCKQVDEETKKAIKNYMEGLSKKKEVKVKE</sequence>
<evidence type="ECO:0000256" key="3">
    <source>
        <dbReference type="ARBA" id="ARBA00022833"/>
    </source>
</evidence>
<keyword evidence="3" id="KW-0862">Zinc</keyword>
<evidence type="ECO:0000256" key="4">
    <source>
        <dbReference type="PROSITE-ProRule" id="PRU00027"/>
    </source>
</evidence>
<reference evidence="6" key="1">
    <citation type="journal article" date="2023" name="Nat. Commun.">
        <title>Diploid and tetraploid genomes of Acorus and the evolution of monocots.</title>
        <authorList>
            <person name="Ma L."/>
            <person name="Liu K.W."/>
            <person name="Li Z."/>
            <person name="Hsiao Y.Y."/>
            <person name="Qi Y."/>
            <person name="Fu T."/>
            <person name="Tang G.D."/>
            <person name="Zhang D."/>
            <person name="Sun W.H."/>
            <person name="Liu D.K."/>
            <person name="Li Y."/>
            <person name="Chen G.Z."/>
            <person name="Liu X.D."/>
            <person name="Liao X.Y."/>
            <person name="Jiang Y.T."/>
            <person name="Yu X."/>
            <person name="Hao Y."/>
            <person name="Huang J."/>
            <person name="Zhao X.W."/>
            <person name="Ke S."/>
            <person name="Chen Y.Y."/>
            <person name="Wu W.L."/>
            <person name="Hsu J.L."/>
            <person name="Lin Y.F."/>
            <person name="Huang M.D."/>
            <person name="Li C.Y."/>
            <person name="Huang L."/>
            <person name="Wang Z.W."/>
            <person name="Zhao X."/>
            <person name="Zhong W.Y."/>
            <person name="Peng D.H."/>
            <person name="Ahmad S."/>
            <person name="Lan S."/>
            <person name="Zhang J.S."/>
            <person name="Tsai W.C."/>
            <person name="Van de Peer Y."/>
            <person name="Liu Z.J."/>
        </authorList>
    </citation>
    <scope>NUCLEOTIDE SEQUENCE</scope>
    <source>
        <strain evidence="6">CP</strain>
    </source>
</reference>
<evidence type="ECO:0000313" key="6">
    <source>
        <dbReference type="EMBL" id="KAK1301616.1"/>
    </source>
</evidence>
<keyword evidence="2 4" id="KW-0863">Zinc-finger</keyword>
<dbReference type="GO" id="GO:0008270">
    <property type="term" value="F:zinc ion binding"/>
    <property type="evidence" value="ECO:0007669"/>
    <property type="project" value="UniProtKB-KW"/>
</dbReference>
<dbReference type="PANTHER" id="PTHR46951">
    <property type="entry name" value="BED-TYPE DOMAIN-CONTAINING PROTEIN"/>
    <property type="match status" value="1"/>
</dbReference>
<proteinExistence type="predicted"/>
<dbReference type="PANTHER" id="PTHR46951:SF2">
    <property type="entry name" value="BED-TYPE DOMAIN-CONTAINING PROTEIN"/>
    <property type="match status" value="1"/>
</dbReference>
<dbReference type="PROSITE" id="PS50808">
    <property type="entry name" value="ZF_BED"/>
    <property type="match status" value="1"/>
</dbReference>
<dbReference type="InterPro" id="IPR003656">
    <property type="entry name" value="Znf_BED"/>
</dbReference>
<dbReference type="AlphaFoldDB" id="A0AAV9DL33"/>
<gene>
    <name evidence="6" type="ORF">QJS10_CPB12g00559</name>
</gene>
<evidence type="ECO:0000256" key="1">
    <source>
        <dbReference type="ARBA" id="ARBA00022723"/>
    </source>
</evidence>
<feature type="domain" description="BED-type" evidence="5">
    <location>
        <begin position="42"/>
        <end position="99"/>
    </location>
</feature>
<name>A0AAV9DL33_ACOCL</name>